<dbReference type="AlphaFoldDB" id="A0A5C5G7U4"/>
<evidence type="ECO:0000259" key="3">
    <source>
        <dbReference type="Pfam" id="PF06283"/>
    </source>
</evidence>
<feature type="chain" id="PRO_5022894043" evidence="2">
    <location>
        <begin position="18"/>
        <end position="336"/>
    </location>
</feature>
<sequence>MATRLIGLSALALTVAAQAVPQILVYTKAAGYYHESIPTASDAIRQIGSRTGLFNATVSDDETLFTRDGLSPFSLIAFLSNSDQVLTDDGETALTDWLSTTGGSLVGLHAGSACLFEDQAFGTALGSWFDYHPDLQNVTFTKLVDHPTVAMFPDRYTYLEEAHHFRSDPRAVNCTVLLSFDESLIDDPRAGTRPYYQGSPPPIAWYREGQSVDLTNGTGGASAPRMTGRTFMTSLGHTTEFWQDDLNLQHIEAGLRWALQDFASSNSSTSSPSSESPASTTPSTAGSASTASTASTSTPASASASPSSTSGAVGVSFGPARTPLLLLALVTLCCLV</sequence>
<organism evidence="4 5">
    <name type="scientific">Rhodotorula diobovata</name>
    <dbReference type="NCBI Taxonomy" id="5288"/>
    <lineage>
        <taxon>Eukaryota</taxon>
        <taxon>Fungi</taxon>
        <taxon>Dikarya</taxon>
        <taxon>Basidiomycota</taxon>
        <taxon>Pucciniomycotina</taxon>
        <taxon>Microbotryomycetes</taxon>
        <taxon>Sporidiobolales</taxon>
        <taxon>Sporidiobolaceae</taxon>
        <taxon>Rhodotorula</taxon>
    </lineage>
</organism>
<dbReference type="PANTHER" id="PTHR40469:SF2">
    <property type="entry name" value="GALACTOSE-BINDING DOMAIN-LIKE SUPERFAMILY PROTEIN"/>
    <property type="match status" value="1"/>
</dbReference>
<dbReference type="InterPro" id="IPR029062">
    <property type="entry name" value="Class_I_gatase-like"/>
</dbReference>
<reference evidence="4 5" key="1">
    <citation type="submission" date="2019-03" db="EMBL/GenBank/DDBJ databases">
        <title>Rhodosporidium diobovatum UCD-FST 08-225 genome sequencing, assembly, and annotation.</title>
        <authorList>
            <person name="Fakankun I.U."/>
            <person name="Fristensky B."/>
            <person name="Levin D.B."/>
        </authorList>
    </citation>
    <scope>NUCLEOTIDE SEQUENCE [LARGE SCALE GENOMIC DNA]</scope>
    <source>
        <strain evidence="4 5">UCD-FST 08-225</strain>
    </source>
</reference>
<gene>
    <name evidence="4" type="ORF">DMC30DRAFT_238639</name>
</gene>
<name>A0A5C5G7U4_9BASI</name>
<keyword evidence="5" id="KW-1185">Reference proteome</keyword>
<dbReference type="PANTHER" id="PTHR40469">
    <property type="entry name" value="SECRETED GLYCOSYL HYDROLASE"/>
    <property type="match status" value="1"/>
</dbReference>
<protein>
    <submittedName>
        <fullName evidence="4">Putative glycosyl-hydrolase</fullName>
    </submittedName>
</protein>
<comment type="caution">
    <text evidence="4">The sequence shown here is derived from an EMBL/GenBank/DDBJ whole genome shotgun (WGS) entry which is preliminary data.</text>
</comment>
<keyword evidence="2" id="KW-0732">Signal</keyword>
<proteinExistence type="predicted"/>
<evidence type="ECO:0000313" key="5">
    <source>
        <dbReference type="Proteomes" id="UP000311382"/>
    </source>
</evidence>
<evidence type="ECO:0000313" key="4">
    <source>
        <dbReference type="EMBL" id="TNY23951.1"/>
    </source>
</evidence>
<dbReference type="Pfam" id="PF06283">
    <property type="entry name" value="ThuA"/>
    <property type="match status" value="1"/>
</dbReference>
<keyword evidence="4" id="KW-0378">Hydrolase</keyword>
<feature type="region of interest" description="Disordered" evidence="1">
    <location>
        <begin position="266"/>
        <end position="313"/>
    </location>
</feature>
<evidence type="ECO:0000256" key="1">
    <source>
        <dbReference type="SAM" id="MobiDB-lite"/>
    </source>
</evidence>
<feature type="domain" description="ThuA-like" evidence="3">
    <location>
        <begin position="23"/>
        <end position="258"/>
    </location>
</feature>
<feature type="compositionally biased region" description="Low complexity" evidence="1">
    <location>
        <begin position="266"/>
        <end position="310"/>
    </location>
</feature>
<accession>A0A5C5G7U4</accession>
<dbReference type="OrthoDB" id="3482285at2759"/>
<dbReference type="Gene3D" id="3.40.50.880">
    <property type="match status" value="1"/>
</dbReference>
<dbReference type="GO" id="GO:0016787">
    <property type="term" value="F:hydrolase activity"/>
    <property type="evidence" value="ECO:0007669"/>
    <property type="project" value="UniProtKB-KW"/>
</dbReference>
<evidence type="ECO:0000256" key="2">
    <source>
        <dbReference type="SAM" id="SignalP"/>
    </source>
</evidence>
<dbReference type="EMBL" id="SOZI01000006">
    <property type="protein sequence ID" value="TNY23951.1"/>
    <property type="molecule type" value="Genomic_DNA"/>
</dbReference>
<dbReference type="InterPro" id="IPR029010">
    <property type="entry name" value="ThuA-like"/>
</dbReference>
<feature type="signal peptide" evidence="2">
    <location>
        <begin position="1"/>
        <end position="17"/>
    </location>
</feature>
<dbReference type="SUPFAM" id="SSF52317">
    <property type="entry name" value="Class I glutamine amidotransferase-like"/>
    <property type="match status" value="1"/>
</dbReference>
<dbReference type="Proteomes" id="UP000311382">
    <property type="component" value="Unassembled WGS sequence"/>
</dbReference>